<keyword evidence="1" id="KW-0732">Signal</keyword>
<dbReference type="NCBIfam" id="TIGR04219">
    <property type="entry name" value="OMP_w_GlyGly"/>
    <property type="match status" value="1"/>
</dbReference>
<dbReference type="RefSeq" id="WP_205159667.1">
    <property type="nucleotide sequence ID" value="NZ_JAFEUM010000009.1"/>
</dbReference>
<dbReference type="InterPro" id="IPR026387">
    <property type="entry name" value="OMP_w_GlyGly"/>
</dbReference>
<accession>A0ABS2HL27</accession>
<proteinExistence type="predicted"/>
<evidence type="ECO:0000313" key="3">
    <source>
        <dbReference type="Proteomes" id="UP000809621"/>
    </source>
</evidence>
<evidence type="ECO:0000313" key="2">
    <source>
        <dbReference type="EMBL" id="MBM7038193.1"/>
    </source>
</evidence>
<dbReference type="Proteomes" id="UP000809621">
    <property type="component" value="Unassembled WGS sequence"/>
</dbReference>
<feature type="chain" id="PRO_5045480869" evidence="1">
    <location>
        <begin position="24"/>
        <end position="217"/>
    </location>
</feature>
<reference evidence="2 3" key="1">
    <citation type="submission" date="2021-02" db="EMBL/GenBank/DDBJ databases">
        <authorList>
            <person name="Park J.-S."/>
        </authorList>
    </citation>
    <scope>NUCLEOTIDE SEQUENCE [LARGE SCALE GENOMIC DNA]</scope>
    <source>
        <strain evidence="2 3">188UL20-2</strain>
    </source>
</reference>
<comment type="caution">
    <text evidence="2">The sequence shown here is derived from an EMBL/GenBank/DDBJ whole genome shotgun (WGS) entry which is preliminary data.</text>
</comment>
<organism evidence="2 3">
    <name type="scientific">Vibrio ulleungensis</name>
    <dbReference type="NCBI Taxonomy" id="2807619"/>
    <lineage>
        <taxon>Bacteria</taxon>
        <taxon>Pseudomonadati</taxon>
        <taxon>Pseudomonadota</taxon>
        <taxon>Gammaproteobacteria</taxon>
        <taxon>Vibrionales</taxon>
        <taxon>Vibrionaceae</taxon>
        <taxon>Vibrio</taxon>
    </lineage>
</organism>
<dbReference type="EMBL" id="JAFEUM010000009">
    <property type="protein sequence ID" value="MBM7038193.1"/>
    <property type="molecule type" value="Genomic_DNA"/>
</dbReference>
<evidence type="ECO:0000256" key="1">
    <source>
        <dbReference type="SAM" id="SignalP"/>
    </source>
</evidence>
<name>A0ABS2HL27_9VIBR</name>
<sequence length="217" mass="24720">MKYWSTGSALLVTLTLCSFNSFAEQQKSWSVELAADAIWASTKINDVRDEDDTLPSFYADIEHDIAYVPNFRLRYTGIDTAKLKHDKTDFTFYWRPLRTENLLFDAGFTLSNYANSYFEYSDSSKGDFDDTVFSWFAAMGVRVPSTNLHFISEFDFADTSSMKSTDLTVGAHYDIPLDRVSLGLRGGYRVLDYVLKDFGEKPYGFAHGWYAGASIKF</sequence>
<keyword evidence="3" id="KW-1185">Reference proteome</keyword>
<feature type="signal peptide" evidence="1">
    <location>
        <begin position="1"/>
        <end position="23"/>
    </location>
</feature>
<gene>
    <name evidence="2" type="ORF">JQC93_17505</name>
</gene>
<protein>
    <submittedName>
        <fullName evidence="2">TIGR04219 family outer membrane beta-barrel protein</fullName>
    </submittedName>
</protein>